<evidence type="ECO:0000256" key="3">
    <source>
        <dbReference type="ARBA" id="ARBA00022692"/>
    </source>
</evidence>
<feature type="transmembrane region" description="Helical" evidence="7">
    <location>
        <begin position="334"/>
        <end position="356"/>
    </location>
</feature>
<evidence type="ECO:0000256" key="7">
    <source>
        <dbReference type="SAM" id="Phobius"/>
    </source>
</evidence>
<dbReference type="NCBIfam" id="TIGR01972">
    <property type="entry name" value="NDH_I_M"/>
    <property type="match status" value="1"/>
</dbReference>
<feature type="transmembrane region" description="Helical" evidence="7">
    <location>
        <begin position="105"/>
        <end position="123"/>
    </location>
</feature>
<dbReference type="GO" id="GO:0015990">
    <property type="term" value="P:electron transport coupled proton transport"/>
    <property type="evidence" value="ECO:0007669"/>
    <property type="project" value="TreeGrafter"/>
</dbReference>
<dbReference type="GO" id="GO:0042773">
    <property type="term" value="P:ATP synthesis coupled electron transport"/>
    <property type="evidence" value="ECO:0007669"/>
    <property type="project" value="InterPro"/>
</dbReference>
<evidence type="ECO:0000256" key="6">
    <source>
        <dbReference type="RuleBase" id="RU000320"/>
    </source>
</evidence>
<keyword evidence="4 7" id="KW-1133">Transmembrane helix</keyword>
<feature type="domain" description="NADH:quinone oxidoreductase/Mrp antiporter transmembrane" evidence="8">
    <location>
        <begin position="125"/>
        <end position="424"/>
    </location>
</feature>
<protein>
    <submittedName>
        <fullName evidence="9">NADH-quinone oxidoreductase subunit M</fullName>
    </submittedName>
</protein>
<feature type="transmembrane region" description="Helical" evidence="7">
    <location>
        <begin position="272"/>
        <end position="293"/>
    </location>
</feature>
<dbReference type="RefSeq" id="WP_007563986.1">
    <property type="nucleotide sequence ID" value="NZ_JARVWR010000020.1"/>
</dbReference>
<sequence>MLTLTIFLPLLTGLAVLALPRHRPDLVRYIALAGSVLTLGAALILWAGFDLGAGGLQWRMTLPWIPSVGASYDVGVGGLSLALILLTAILLTVVMAYVLGEHDRAHGHAFLFLLLATGLIGLFAAQDLLLFYLFFEVGLVPMYFIVGIWGGEGRRYAALKFFLYTRAGSLTMLLGFLALYLAMEPHSFSLPAIVQARPLDRAPLAGGLVFLALLVGFGVKLPIVPLHNWLPDAHVEAPTEGSVVLAGLQLKMGGYGMLAVLLPTLPETVARFGWGLVALALASLLYGALAALAQSDMKRLVAYTSVNHMGFVTLGVAVAALAENEGVRRLALNGAAVQMVSHGFLTGGMFLMVGMLQHRTGTRDLDRFGGLISAMPAFSGLFGLLAFGSLGLPGLSGFIAEFQAIGAALQLSAWVAALAVLALVVTTAVYLRLMTGLLMGRAPPNAPALAPLTAREAGVVGALAALSLGVGILPAVLVALLDGTTAALAHFP</sequence>
<dbReference type="AlphaFoldDB" id="A0AAJ1TY02"/>
<gene>
    <name evidence="9" type="ORF">QO001_005801</name>
</gene>
<dbReference type="GO" id="GO:0008137">
    <property type="term" value="F:NADH dehydrogenase (ubiquinone) activity"/>
    <property type="evidence" value="ECO:0007669"/>
    <property type="project" value="InterPro"/>
</dbReference>
<feature type="transmembrane region" description="Helical" evidence="7">
    <location>
        <begin position="411"/>
        <end position="431"/>
    </location>
</feature>
<dbReference type="EMBL" id="JAUSWL010000018">
    <property type="protein sequence ID" value="MDQ0546849.1"/>
    <property type="molecule type" value="Genomic_DNA"/>
</dbReference>
<dbReference type="PRINTS" id="PR01437">
    <property type="entry name" value="NUOXDRDTASE4"/>
</dbReference>
<dbReference type="InterPro" id="IPR003918">
    <property type="entry name" value="NADH_UbQ_OxRdtase"/>
</dbReference>
<keyword evidence="3 6" id="KW-0812">Transmembrane</keyword>
<feature type="transmembrane region" description="Helical" evidence="7">
    <location>
        <begin position="204"/>
        <end position="223"/>
    </location>
</feature>
<feature type="transmembrane region" description="Helical" evidence="7">
    <location>
        <begin position="161"/>
        <end position="183"/>
    </location>
</feature>
<dbReference type="PANTHER" id="PTHR43507:SF1">
    <property type="entry name" value="NADH-UBIQUINONE OXIDOREDUCTASE CHAIN 4"/>
    <property type="match status" value="1"/>
</dbReference>
<proteinExistence type="inferred from homology"/>
<comment type="subcellular location">
    <subcellularLocation>
        <location evidence="1">Endomembrane system</location>
        <topology evidence="1">Multi-pass membrane protein</topology>
    </subcellularLocation>
    <subcellularLocation>
        <location evidence="6">Membrane</location>
        <topology evidence="6">Multi-pass membrane protein</topology>
    </subcellularLocation>
</comment>
<reference evidence="9" key="1">
    <citation type="submission" date="2023-07" db="EMBL/GenBank/DDBJ databases">
        <title>Genomic Encyclopedia of Type Strains, Phase IV (KMG-IV): sequencing the most valuable type-strain genomes for metagenomic binning, comparative biology and taxonomic classification.</title>
        <authorList>
            <person name="Goeker M."/>
        </authorList>
    </citation>
    <scope>NUCLEOTIDE SEQUENCE</scope>
    <source>
        <strain evidence="9">DSM 19569</strain>
    </source>
</reference>
<dbReference type="GO" id="GO:0012505">
    <property type="term" value="C:endomembrane system"/>
    <property type="evidence" value="ECO:0007669"/>
    <property type="project" value="UniProtKB-SubCell"/>
</dbReference>
<evidence type="ECO:0000313" key="9">
    <source>
        <dbReference type="EMBL" id="MDQ0546849.1"/>
    </source>
</evidence>
<feature type="transmembrane region" description="Helical" evidence="7">
    <location>
        <begin position="130"/>
        <end position="149"/>
    </location>
</feature>
<name>A0AAJ1TY02_9HYPH</name>
<dbReference type="PANTHER" id="PTHR43507">
    <property type="entry name" value="NADH-UBIQUINONE OXIDOREDUCTASE CHAIN 4"/>
    <property type="match status" value="1"/>
</dbReference>
<evidence type="ECO:0000259" key="8">
    <source>
        <dbReference type="Pfam" id="PF00361"/>
    </source>
</evidence>
<feature type="transmembrane region" description="Helical" evidence="7">
    <location>
        <begin position="28"/>
        <end position="49"/>
    </location>
</feature>
<organism evidence="9 10">
    <name type="scientific">Methylobacterium brachiatum</name>
    <dbReference type="NCBI Taxonomy" id="269660"/>
    <lineage>
        <taxon>Bacteria</taxon>
        <taxon>Pseudomonadati</taxon>
        <taxon>Pseudomonadota</taxon>
        <taxon>Alphaproteobacteria</taxon>
        <taxon>Hyphomicrobiales</taxon>
        <taxon>Methylobacteriaceae</taxon>
        <taxon>Methylobacterium</taxon>
    </lineage>
</organism>
<feature type="transmembrane region" description="Helical" evidence="7">
    <location>
        <begin position="300"/>
        <end position="322"/>
    </location>
</feature>
<evidence type="ECO:0000256" key="4">
    <source>
        <dbReference type="ARBA" id="ARBA00022989"/>
    </source>
</evidence>
<feature type="transmembrane region" description="Helical" evidence="7">
    <location>
        <begin position="459"/>
        <end position="481"/>
    </location>
</feature>
<comment type="similarity">
    <text evidence="2">Belongs to the complex I subunit 4 family.</text>
</comment>
<evidence type="ECO:0000256" key="2">
    <source>
        <dbReference type="ARBA" id="ARBA00009025"/>
    </source>
</evidence>
<accession>A0AAJ1TY02</accession>
<dbReference type="InterPro" id="IPR001750">
    <property type="entry name" value="ND/Mrp_TM"/>
</dbReference>
<evidence type="ECO:0000313" key="10">
    <source>
        <dbReference type="Proteomes" id="UP001223420"/>
    </source>
</evidence>
<feature type="transmembrane region" description="Helical" evidence="7">
    <location>
        <begin position="70"/>
        <end position="99"/>
    </location>
</feature>
<dbReference type="Pfam" id="PF00361">
    <property type="entry name" value="Proton_antipo_M"/>
    <property type="match status" value="1"/>
</dbReference>
<keyword evidence="5 7" id="KW-0472">Membrane</keyword>
<evidence type="ECO:0000256" key="5">
    <source>
        <dbReference type="ARBA" id="ARBA00023136"/>
    </source>
</evidence>
<dbReference type="InterPro" id="IPR010227">
    <property type="entry name" value="NADH_Q_OxRdtase_chainM/4"/>
</dbReference>
<feature type="transmembrane region" description="Helical" evidence="7">
    <location>
        <begin position="368"/>
        <end position="391"/>
    </location>
</feature>
<dbReference type="GO" id="GO:0016020">
    <property type="term" value="C:membrane"/>
    <property type="evidence" value="ECO:0007669"/>
    <property type="project" value="UniProtKB-SubCell"/>
</dbReference>
<dbReference type="Proteomes" id="UP001223420">
    <property type="component" value="Unassembled WGS sequence"/>
</dbReference>
<comment type="caution">
    <text evidence="9">The sequence shown here is derived from an EMBL/GenBank/DDBJ whole genome shotgun (WGS) entry which is preliminary data.</text>
</comment>
<dbReference type="GO" id="GO:0003954">
    <property type="term" value="F:NADH dehydrogenase activity"/>
    <property type="evidence" value="ECO:0007669"/>
    <property type="project" value="TreeGrafter"/>
</dbReference>
<evidence type="ECO:0000256" key="1">
    <source>
        <dbReference type="ARBA" id="ARBA00004127"/>
    </source>
</evidence>
<dbReference type="GO" id="GO:0048039">
    <property type="term" value="F:ubiquinone binding"/>
    <property type="evidence" value="ECO:0007669"/>
    <property type="project" value="TreeGrafter"/>
</dbReference>